<sequence length="259" mass="28025">MRNALACFLAAALLLYTSAVDAAVFRSPNVKHFTSKTFKKAVHGSDKLTVAAFVAPWCGYCKKLAPDYDKVADSLKGLVNIDLNKPLCGEMGIQGFPTLKVPLLLPPSHVSIFPGGKAPSRNYDGPREAKDIIAAATTSMPTFVKRAASSAEVEALREKAKSKPISLLFTSASKVTPLYKALSTDFYRQLDFFAARDSKVGQETMRAFGVDKVPALVVLHGDEVAKYDGPLKYEKIRAFLEPFAVAPSRSGGKVAHEEL</sequence>
<feature type="signal peptide" evidence="1">
    <location>
        <begin position="1"/>
        <end position="22"/>
    </location>
</feature>
<organism evidence="3 4">
    <name type="scientific">Rhodotorula mucilaginosa</name>
    <name type="common">Yeast</name>
    <name type="synonym">Rhodotorula rubra</name>
    <dbReference type="NCBI Taxonomy" id="5537"/>
    <lineage>
        <taxon>Eukaryota</taxon>
        <taxon>Fungi</taxon>
        <taxon>Dikarya</taxon>
        <taxon>Basidiomycota</taxon>
        <taxon>Pucciniomycotina</taxon>
        <taxon>Microbotryomycetes</taxon>
        <taxon>Sporidiobolales</taxon>
        <taxon>Sporidiobolaceae</taxon>
        <taxon>Rhodotorula</taxon>
    </lineage>
</organism>
<dbReference type="GO" id="GO:0016853">
    <property type="term" value="F:isomerase activity"/>
    <property type="evidence" value="ECO:0007669"/>
    <property type="project" value="UniProtKB-KW"/>
</dbReference>
<dbReference type="GO" id="GO:0015035">
    <property type="term" value="F:protein-disulfide reductase activity"/>
    <property type="evidence" value="ECO:0007669"/>
    <property type="project" value="TreeGrafter"/>
</dbReference>
<dbReference type="GO" id="GO:0034976">
    <property type="term" value="P:response to endoplasmic reticulum stress"/>
    <property type="evidence" value="ECO:0007669"/>
    <property type="project" value="TreeGrafter"/>
</dbReference>
<comment type="caution">
    <text evidence="3">The sequence shown here is derived from an EMBL/GenBank/DDBJ whole genome shotgun (WGS) entry which is preliminary data.</text>
</comment>
<keyword evidence="4" id="KW-1185">Reference proteome</keyword>
<dbReference type="InterPro" id="IPR036249">
    <property type="entry name" value="Thioredoxin-like_sf"/>
</dbReference>
<reference evidence="3 4" key="1">
    <citation type="submission" date="2020-11" db="EMBL/GenBank/DDBJ databases">
        <title>Kefir isolates.</title>
        <authorList>
            <person name="Marcisauskas S."/>
            <person name="Kim Y."/>
            <person name="Blasche S."/>
        </authorList>
    </citation>
    <scope>NUCLEOTIDE SEQUENCE [LARGE SCALE GENOMIC DNA]</scope>
    <source>
        <strain evidence="3 4">KR</strain>
    </source>
</reference>
<protein>
    <submittedName>
        <fullName evidence="3">Protein disulfide isomerase (PDI) protein</fullName>
    </submittedName>
</protein>
<gene>
    <name evidence="3" type="primary">MPD1</name>
    <name evidence="3" type="ORF">C6P46_002657</name>
</gene>
<dbReference type="SUPFAM" id="SSF52833">
    <property type="entry name" value="Thioredoxin-like"/>
    <property type="match status" value="2"/>
</dbReference>
<dbReference type="PANTHER" id="PTHR45815">
    <property type="entry name" value="PROTEIN DISULFIDE-ISOMERASE A6"/>
    <property type="match status" value="1"/>
</dbReference>
<accession>A0A9P6W8I8</accession>
<name>A0A9P6W8I8_RHOMI</name>
<dbReference type="PROSITE" id="PS51352">
    <property type="entry name" value="THIOREDOXIN_2"/>
    <property type="match status" value="1"/>
</dbReference>
<evidence type="ECO:0000256" key="1">
    <source>
        <dbReference type="SAM" id="SignalP"/>
    </source>
</evidence>
<dbReference type="GO" id="GO:0005788">
    <property type="term" value="C:endoplasmic reticulum lumen"/>
    <property type="evidence" value="ECO:0007669"/>
    <property type="project" value="TreeGrafter"/>
</dbReference>
<evidence type="ECO:0000259" key="2">
    <source>
        <dbReference type="PROSITE" id="PS51352"/>
    </source>
</evidence>
<evidence type="ECO:0000313" key="4">
    <source>
        <dbReference type="Proteomes" id="UP000777482"/>
    </source>
</evidence>
<proteinExistence type="predicted"/>
<dbReference type="AlphaFoldDB" id="A0A9P6W8I8"/>
<feature type="domain" description="Thioredoxin" evidence="2">
    <location>
        <begin position="13"/>
        <end position="141"/>
    </location>
</feature>
<dbReference type="Proteomes" id="UP000777482">
    <property type="component" value="Unassembled WGS sequence"/>
</dbReference>
<dbReference type="Gene3D" id="3.40.30.10">
    <property type="entry name" value="Glutaredoxin"/>
    <property type="match status" value="2"/>
</dbReference>
<dbReference type="EMBL" id="PUHQ01000002">
    <property type="protein sequence ID" value="KAG0667245.1"/>
    <property type="molecule type" value="Genomic_DNA"/>
</dbReference>
<dbReference type="InterPro" id="IPR013766">
    <property type="entry name" value="Thioredoxin_domain"/>
</dbReference>
<evidence type="ECO:0000313" key="3">
    <source>
        <dbReference type="EMBL" id="KAG0667245.1"/>
    </source>
</evidence>
<dbReference type="PANTHER" id="PTHR45815:SF3">
    <property type="entry name" value="PROTEIN DISULFIDE-ISOMERASE A6"/>
    <property type="match status" value="1"/>
</dbReference>
<feature type="chain" id="PRO_5040168186" evidence="1">
    <location>
        <begin position="23"/>
        <end position="259"/>
    </location>
</feature>
<dbReference type="OrthoDB" id="427280at2759"/>
<dbReference type="Pfam" id="PF00085">
    <property type="entry name" value="Thioredoxin"/>
    <property type="match status" value="1"/>
</dbReference>
<keyword evidence="3" id="KW-0413">Isomerase</keyword>
<keyword evidence="1" id="KW-0732">Signal</keyword>